<proteinExistence type="predicted"/>
<keyword evidence="2" id="KW-1185">Reference proteome</keyword>
<dbReference type="Proteomes" id="UP000825729">
    <property type="component" value="Unassembled WGS sequence"/>
</dbReference>
<comment type="caution">
    <text evidence="1">The sequence shown here is derived from an EMBL/GenBank/DDBJ whole genome shotgun (WGS) entry which is preliminary data.</text>
</comment>
<sequence>MASSSLPDIWAWIQSLPPITDWKSNSMSITICSSLSPYSSLKLTANKNPHNTTPNVIFFILADFHLPISLWTSNPLKLGSKSSKLADEDTVFQLFHTVIIGVLNYAPIKNTTYLKPHISRASSDPQNMFNLAFYTLMLLVCIYEAPQDLRFGYLNTLKHHLTGSKSREASKLLMRVLGSNLEEQWMRSLNLAITNWTIELQASPLSLKTPSPLFSYALSTVGMWKVQLYCPIIAMDVEKTSNPCQDERLFFSLMYQQLEGVVQLGYRTIFRDNWVELVVNVDNIRCDVIPLASEILMAERGIGAEEKHFPSRVSLQITPIIQTNVLSVSVSKSSDNPTREIGMEKTIEGSFDPPTSLGLKLSAGETITMTLKPWKFEQSVQANSVNLNWFLHDSINGREVFSSKPPKMALFQPKAWFKDRYASIYRPFTKQGGVVFAGDEYGDSVLWKLDKQVVGKTMEWEIRGWIWLTYWPNKHRTFYSETRRIRGKSTTESSLAGVGFFVLSRICR</sequence>
<evidence type="ECO:0000313" key="1">
    <source>
        <dbReference type="EMBL" id="KAG9455231.1"/>
    </source>
</evidence>
<dbReference type="PANTHER" id="PTHR31439:SF4">
    <property type="entry name" value="NEURONAL PAS DOMAIN PROTEIN"/>
    <property type="match status" value="1"/>
</dbReference>
<dbReference type="EMBL" id="JAINDJ010000003">
    <property type="protein sequence ID" value="KAG9455231.1"/>
    <property type="molecule type" value="Genomic_DNA"/>
</dbReference>
<organism evidence="1 2">
    <name type="scientific">Aristolochia fimbriata</name>
    <name type="common">White veined hardy Dutchman's pipe vine</name>
    <dbReference type="NCBI Taxonomy" id="158543"/>
    <lineage>
        <taxon>Eukaryota</taxon>
        <taxon>Viridiplantae</taxon>
        <taxon>Streptophyta</taxon>
        <taxon>Embryophyta</taxon>
        <taxon>Tracheophyta</taxon>
        <taxon>Spermatophyta</taxon>
        <taxon>Magnoliopsida</taxon>
        <taxon>Magnoliidae</taxon>
        <taxon>Piperales</taxon>
        <taxon>Aristolochiaceae</taxon>
        <taxon>Aristolochia</taxon>
    </lineage>
</organism>
<protein>
    <submittedName>
        <fullName evidence="1">Uncharacterized protein</fullName>
    </submittedName>
</protein>
<evidence type="ECO:0000313" key="2">
    <source>
        <dbReference type="Proteomes" id="UP000825729"/>
    </source>
</evidence>
<gene>
    <name evidence="1" type="ORF">H6P81_008135</name>
</gene>
<name>A0AAV7F515_ARIFI</name>
<dbReference type="PANTHER" id="PTHR31439">
    <property type="entry name" value="EXPRESSED PROTEIN"/>
    <property type="match status" value="1"/>
</dbReference>
<accession>A0AAV7F515</accession>
<dbReference type="AlphaFoldDB" id="A0AAV7F515"/>
<reference evidence="1 2" key="1">
    <citation type="submission" date="2021-07" db="EMBL/GenBank/DDBJ databases">
        <title>The Aristolochia fimbriata genome: insights into angiosperm evolution, floral development and chemical biosynthesis.</title>
        <authorList>
            <person name="Jiao Y."/>
        </authorList>
    </citation>
    <scope>NUCLEOTIDE SEQUENCE [LARGE SCALE GENOMIC DNA]</scope>
    <source>
        <strain evidence="1">IBCAS-2021</strain>
        <tissue evidence="1">Leaf</tissue>
    </source>
</reference>